<dbReference type="EMBL" id="VCKZ01000015">
    <property type="protein sequence ID" value="TMR41730.1"/>
    <property type="molecule type" value="Genomic_DNA"/>
</dbReference>
<dbReference type="OrthoDB" id="3885120at2"/>
<dbReference type="SUPFAM" id="SSF48452">
    <property type="entry name" value="TPR-like"/>
    <property type="match status" value="1"/>
</dbReference>
<evidence type="ECO:0000313" key="2">
    <source>
        <dbReference type="EMBL" id="TMR41730.1"/>
    </source>
</evidence>
<comment type="caution">
    <text evidence="2">The sequence shown here is derived from an EMBL/GenBank/DDBJ whole genome shotgun (WGS) entry which is preliminary data.</text>
</comment>
<protein>
    <submittedName>
        <fullName evidence="2">Tetratricopeptide repeat protein</fullName>
    </submittedName>
</protein>
<evidence type="ECO:0000256" key="1">
    <source>
        <dbReference type="SAM" id="MobiDB-lite"/>
    </source>
</evidence>
<keyword evidence="3" id="KW-1185">Reference proteome</keyword>
<organism evidence="2 3">
    <name type="scientific">Actinomadura geliboluensis</name>
    <dbReference type="NCBI Taxonomy" id="882440"/>
    <lineage>
        <taxon>Bacteria</taxon>
        <taxon>Bacillati</taxon>
        <taxon>Actinomycetota</taxon>
        <taxon>Actinomycetes</taxon>
        <taxon>Streptosporangiales</taxon>
        <taxon>Thermomonosporaceae</taxon>
        <taxon>Actinomadura</taxon>
    </lineage>
</organism>
<dbReference type="AlphaFoldDB" id="A0A5S4HKA7"/>
<dbReference type="Gene3D" id="1.25.40.10">
    <property type="entry name" value="Tetratricopeptide repeat domain"/>
    <property type="match status" value="1"/>
</dbReference>
<gene>
    <name evidence="2" type="ORF">ETD96_04340</name>
</gene>
<dbReference type="InterPro" id="IPR011990">
    <property type="entry name" value="TPR-like_helical_dom_sf"/>
</dbReference>
<feature type="region of interest" description="Disordered" evidence="1">
    <location>
        <begin position="123"/>
        <end position="145"/>
    </location>
</feature>
<sequence>MKSTDRNARHRVPRFCEQCTDETIAWPAPGTATVNGFGTTLFGEADPCPRCGSVVKRLYFCVLWIPIWPMAARFRVITLKRSMTGEATRYIGRRFPFSADDPYGLNTRDGWFAAQYKAQADAVTEAEEAAKSRPEPPSQLADHPELHGERYQQAESYWESGMADRALPLYEEVLAAHEAALPADDIATLQLRQRMAEVYLEVGWQAAALAMAQQTTRHFVRLLGPDHPYTRRALDDCLVAREQLDGPGRAEIKALKAELTDVERKFGPDHPRALRTACALGSARLIGNRVVQALHGLEETLGRSERSLGADHPDTEYVRQELATACEFAEQGGKRDEVKAAAQARTRLQRPDAPENADGDA</sequence>
<accession>A0A5S4HKA7</accession>
<feature type="region of interest" description="Disordered" evidence="1">
    <location>
        <begin position="332"/>
        <end position="361"/>
    </location>
</feature>
<evidence type="ECO:0000313" key="3">
    <source>
        <dbReference type="Proteomes" id="UP000305238"/>
    </source>
</evidence>
<dbReference type="RefSeq" id="WP_138634392.1">
    <property type="nucleotide sequence ID" value="NZ_JASWDG010000070.1"/>
</dbReference>
<dbReference type="Proteomes" id="UP000305238">
    <property type="component" value="Unassembled WGS sequence"/>
</dbReference>
<name>A0A5S4HKA7_9ACTN</name>
<proteinExistence type="predicted"/>
<reference evidence="2 3" key="1">
    <citation type="submission" date="2019-05" db="EMBL/GenBank/DDBJ databases">
        <title>Draft genome sequence of Actinomadura geliboluensis A8036.</title>
        <authorList>
            <person name="Saricaoglu S."/>
            <person name="Isik K."/>
        </authorList>
    </citation>
    <scope>NUCLEOTIDE SEQUENCE [LARGE SCALE GENOMIC DNA]</scope>
    <source>
        <strain evidence="2 3">A8036</strain>
    </source>
</reference>